<dbReference type="CDD" id="cd12869">
    <property type="entry name" value="MqsR"/>
    <property type="match status" value="1"/>
</dbReference>
<dbReference type="InterPro" id="IPR038493">
    <property type="entry name" value="MqsR_sf"/>
</dbReference>
<dbReference type="Pfam" id="PF15723">
    <property type="entry name" value="MqsR_toxin"/>
    <property type="match status" value="1"/>
</dbReference>
<gene>
    <name evidence="1" type="primary">mqsR</name>
    <name evidence="1" type="ORF">GCM10011505_41700</name>
</gene>
<accession>A0ABQ1J034</accession>
<evidence type="ECO:0000313" key="2">
    <source>
        <dbReference type="Proteomes" id="UP000603352"/>
    </source>
</evidence>
<name>A0ABQ1J034_9PROT</name>
<dbReference type="Gene3D" id="3.30.2310.40">
    <property type="match status" value="1"/>
</dbReference>
<evidence type="ECO:0000313" key="1">
    <source>
        <dbReference type="EMBL" id="GGB56435.1"/>
    </source>
</evidence>
<reference evidence="2" key="1">
    <citation type="journal article" date="2019" name="Int. J. Syst. Evol. Microbiol.">
        <title>The Global Catalogue of Microorganisms (GCM) 10K type strain sequencing project: providing services to taxonomists for standard genome sequencing and annotation.</title>
        <authorList>
            <consortium name="The Broad Institute Genomics Platform"/>
            <consortium name="The Broad Institute Genome Sequencing Center for Infectious Disease"/>
            <person name="Wu L."/>
            <person name="Ma J."/>
        </authorList>
    </citation>
    <scope>NUCLEOTIDE SEQUENCE [LARGE SCALE GENOMIC DNA]</scope>
    <source>
        <strain evidence="2">CGMCC 1.10188</strain>
    </source>
</reference>
<keyword evidence="2" id="KW-1185">Reference proteome</keyword>
<sequence>MEKKKPTYDLHAIQASAGSTMAIATAAIKGAAEMGMTRSDIIGVIKTLSHRDFYKSMTTNQNHSIWMDVYYGRTEDYVIYIKFVQDAVTGFTCTSFKEK</sequence>
<dbReference type="RefSeq" id="WP_188581520.1">
    <property type="nucleotide sequence ID" value="NZ_BMDZ01000066.1"/>
</dbReference>
<dbReference type="EMBL" id="BMDZ01000066">
    <property type="protein sequence ID" value="GGB56435.1"/>
    <property type="molecule type" value="Genomic_DNA"/>
</dbReference>
<proteinExistence type="predicted"/>
<organism evidence="1 2">
    <name type="scientific">Tistrella bauzanensis</name>
    <dbReference type="NCBI Taxonomy" id="657419"/>
    <lineage>
        <taxon>Bacteria</taxon>
        <taxon>Pseudomonadati</taxon>
        <taxon>Pseudomonadota</taxon>
        <taxon>Alphaproteobacteria</taxon>
        <taxon>Geminicoccales</taxon>
        <taxon>Geminicoccaceae</taxon>
        <taxon>Tistrella</taxon>
    </lineage>
</organism>
<dbReference type="Proteomes" id="UP000603352">
    <property type="component" value="Unassembled WGS sequence"/>
</dbReference>
<comment type="caution">
    <text evidence="1">The sequence shown here is derived from an EMBL/GenBank/DDBJ whole genome shotgun (WGS) entry which is preliminary data.</text>
</comment>
<dbReference type="InterPro" id="IPR031451">
    <property type="entry name" value="MqsR_toxin"/>
</dbReference>
<protein>
    <submittedName>
        <fullName evidence="1">mRNA interferase MqsR</fullName>
    </submittedName>
</protein>